<dbReference type="InterPro" id="IPR036565">
    <property type="entry name" value="Mur-like_cat_sf"/>
</dbReference>
<protein>
    <submittedName>
        <fullName evidence="12">Dihydrofolate synthase @ Folylpolyglutamate synthase</fullName>
        <ecNumber evidence="12">6.3.2.12</ecNumber>
        <ecNumber evidence="12">6.3.2.17</ecNumber>
    </submittedName>
</protein>
<feature type="domain" description="Mur ligase central" evidence="11">
    <location>
        <begin position="47"/>
        <end position="209"/>
    </location>
</feature>
<sequence>MRFKNLQQWLAWQEQLHPSEIDLGLERVARVYHQLCASKPPHCTITVGGTNGKGSSVAMLDAILRAAGYRVGSYTSPHLLKYNERIQVDGQAVDDQILCQAFERIDQARGETSLSYFEFGTLAALDIFNQASLDVVILEVGLGGRLDAVNIIDADVALITNIGMDHQAWLGDNLESIGFEKAGIMRRGRPVIFANTNPPCSLVAHAENVGAELSVFEQAYQYQVVESGWRWQSANSRREALPMPAMRGDYQLKNAAGVLMVLESVRDQLAVTQANVRTGLLDAYVLGRFQIMSAPVRQVFDVGHNPHAVEQLKKNLQTIECRGRTRAVFSMMGDKEIAAVIDIVQPVISDWYIGDLAVPRAATKEQLVSLLQAQGVEHIHQAPTVEAAYQQALSDMQPTDQIVVFGSFFTIAAVMNEMKSHPQQQDKEQQWKTIASNNA</sequence>
<reference evidence="12" key="1">
    <citation type="submission" date="2018-06" db="EMBL/GenBank/DDBJ databases">
        <authorList>
            <person name="Zhirakovskaya E."/>
        </authorList>
    </citation>
    <scope>NUCLEOTIDE SEQUENCE</scope>
</reference>
<dbReference type="PANTHER" id="PTHR11136:SF0">
    <property type="entry name" value="DIHYDROFOLATE SYNTHETASE-RELATED"/>
    <property type="match status" value="1"/>
</dbReference>
<keyword evidence="5" id="KW-0479">Metal-binding</keyword>
<dbReference type="Pfam" id="PF02875">
    <property type="entry name" value="Mur_ligase_C"/>
    <property type="match status" value="1"/>
</dbReference>
<dbReference type="InterPro" id="IPR036615">
    <property type="entry name" value="Mur_ligase_C_dom_sf"/>
</dbReference>
<dbReference type="GO" id="GO:0004326">
    <property type="term" value="F:tetrahydrofolylpolyglutamate synthase activity"/>
    <property type="evidence" value="ECO:0007669"/>
    <property type="project" value="UniProtKB-EC"/>
</dbReference>
<evidence type="ECO:0000256" key="2">
    <source>
        <dbReference type="ARBA" id="ARBA00008276"/>
    </source>
</evidence>
<evidence type="ECO:0000256" key="3">
    <source>
        <dbReference type="ARBA" id="ARBA00011245"/>
    </source>
</evidence>
<proteinExistence type="inferred from homology"/>
<keyword evidence="4 12" id="KW-0436">Ligase</keyword>
<evidence type="ECO:0000256" key="4">
    <source>
        <dbReference type="ARBA" id="ARBA00022598"/>
    </source>
</evidence>
<dbReference type="FunFam" id="3.40.1190.10:FF:000004">
    <property type="entry name" value="Dihydrofolate synthase/folylpolyglutamate synthase"/>
    <property type="match status" value="1"/>
</dbReference>
<dbReference type="Gene3D" id="3.90.190.20">
    <property type="entry name" value="Mur ligase, C-terminal domain"/>
    <property type="match status" value="1"/>
</dbReference>
<dbReference type="SUPFAM" id="SSF53623">
    <property type="entry name" value="MurD-like peptide ligases, catalytic domain"/>
    <property type="match status" value="1"/>
</dbReference>
<keyword evidence="9" id="KW-0289">Folate biosynthesis</keyword>
<dbReference type="SUPFAM" id="SSF53244">
    <property type="entry name" value="MurD-like peptide ligases, peptide-binding domain"/>
    <property type="match status" value="1"/>
</dbReference>
<dbReference type="Gene3D" id="3.40.1190.10">
    <property type="entry name" value="Mur-like, catalytic domain"/>
    <property type="match status" value="1"/>
</dbReference>
<dbReference type="EC" id="6.3.2.17" evidence="12"/>
<evidence type="ECO:0000259" key="10">
    <source>
        <dbReference type="Pfam" id="PF02875"/>
    </source>
</evidence>
<evidence type="ECO:0000256" key="7">
    <source>
        <dbReference type="ARBA" id="ARBA00022840"/>
    </source>
</evidence>
<dbReference type="InterPro" id="IPR001645">
    <property type="entry name" value="Folylpolyglutamate_synth"/>
</dbReference>
<evidence type="ECO:0000256" key="6">
    <source>
        <dbReference type="ARBA" id="ARBA00022741"/>
    </source>
</evidence>
<keyword evidence="7" id="KW-0067">ATP-binding</keyword>
<dbReference type="InterPro" id="IPR013221">
    <property type="entry name" value="Mur_ligase_cen"/>
</dbReference>
<comment type="similarity">
    <text evidence="2">Belongs to the folylpolyglutamate synthase family.</text>
</comment>
<comment type="subunit">
    <text evidence="3">Monomer.</text>
</comment>
<dbReference type="GO" id="GO:0046656">
    <property type="term" value="P:folic acid biosynthetic process"/>
    <property type="evidence" value="ECO:0007669"/>
    <property type="project" value="UniProtKB-KW"/>
</dbReference>
<dbReference type="EMBL" id="UOFP01000245">
    <property type="protein sequence ID" value="VAW88999.1"/>
    <property type="molecule type" value="Genomic_DNA"/>
</dbReference>
<name>A0A3B0ZSJ2_9ZZZZ</name>
<dbReference type="GO" id="GO:0008841">
    <property type="term" value="F:dihydrofolate synthase activity"/>
    <property type="evidence" value="ECO:0007669"/>
    <property type="project" value="UniProtKB-EC"/>
</dbReference>
<dbReference type="InterPro" id="IPR004101">
    <property type="entry name" value="Mur_ligase_C"/>
</dbReference>
<feature type="domain" description="Mur ligase C-terminal" evidence="10">
    <location>
        <begin position="287"/>
        <end position="408"/>
    </location>
</feature>
<dbReference type="PANTHER" id="PTHR11136">
    <property type="entry name" value="FOLYLPOLYGLUTAMATE SYNTHASE-RELATED"/>
    <property type="match status" value="1"/>
</dbReference>
<keyword evidence="6" id="KW-0547">Nucleotide-binding</keyword>
<dbReference type="NCBIfam" id="TIGR01499">
    <property type="entry name" value="folC"/>
    <property type="match status" value="1"/>
</dbReference>
<evidence type="ECO:0000256" key="5">
    <source>
        <dbReference type="ARBA" id="ARBA00022723"/>
    </source>
</evidence>
<dbReference type="Pfam" id="PF08245">
    <property type="entry name" value="Mur_ligase_M"/>
    <property type="match status" value="1"/>
</dbReference>
<gene>
    <name evidence="12" type="ORF">MNBD_GAMMA18-2191</name>
</gene>
<dbReference type="PIRSF" id="PIRSF001563">
    <property type="entry name" value="Folylpolyglu_synth"/>
    <property type="match status" value="1"/>
</dbReference>
<keyword evidence="8" id="KW-0460">Magnesium</keyword>
<dbReference type="AlphaFoldDB" id="A0A3B0ZSJ2"/>
<dbReference type="EC" id="6.3.2.12" evidence="12"/>
<comment type="cofactor">
    <cofactor evidence="1">
        <name>Mg(2+)</name>
        <dbReference type="ChEBI" id="CHEBI:18420"/>
    </cofactor>
</comment>
<dbReference type="NCBIfam" id="NF008101">
    <property type="entry name" value="PRK10846.1"/>
    <property type="match status" value="1"/>
</dbReference>
<evidence type="ECO:0000256" key="8">
    <source>
        <dbReference type="ARBA" id="ARBA00022842"/>
    </source>
</evidence>
<dbReference type="GO" id="GO:0046872">
    <property type="term" value="F:metal ion binding"/>
    <property type="evidence" value="ECO:0007669"/>
    <property type="project" value="UniProtKB-KW"/>
</dbReference>
<evidence type="ECO:0000313" key="12">
    <source>
        <dbReference type="EMBL" id="VAW88999.1"/>
    </source>
</evidence>
<organism evidence="12">
    <name type="scientific">hydrothermal vent metagenome</name>
    <dbReference type="NCBI Taxonomy" id="652676"/>
    <lineage>
        <taxon>unclassified sequences</taxon>
        <taxon>metagenomes</taxon>
        <taxon>ecological metagenomes</taxon>
    </lineage>
</organism>
<evidence type="ECO:0000256" key="1">
    <source>
        <dbReference type="ARBA" id="ARBA00001946"/>
    </source>
</evidence>
<accession>A0A3B0ZSJ2</accession>
<evidence type="ECO:0000256" key="9">
    <source>
        <dbReference type="ARBA" id="ARBA00022909"/>
    </source>
</evidence>
<dbReference type="GO" id="GO:0005737">
    <property type="term" value="C:cytoplasm"/>
    <property type="evidence" value="ECO:0007669"/>
    <property type="project" value="TreeGrafter"/>
</dbReference>
<dbReference type="GO" id="GO:0005524">
    <property type="term" value="F:ATP binding"/>
    <property type="evidence" value="ECO:0007669"/>
    <property type="project" value="UniProtKB-KW"/>
</dbReference>
<evidence type="ECO:0000259" key="11">
    <source>
        <dbReference type="Pfam" id="PF08245"/>
    </source>
</evidence>